<reference evidence="1 2" key="1">
    <citation type="submission" date="2016-06" db="EMBL/GenBank/DDBJ databases">
        <title>Microsymbionts genomes from the relict species Vavilovia formosa.</title>
        <authorList>
            <person name="Chirak E."/>
            <person name="Kimeklis A."/>
            <person name="Andronov E."/>
        </authorList>
    </citation>
    <scope>NUCLEOTIDE SEQUENCE [LARGE SCALE GENOMIC DNA]</scope>
    <source>
        <strain evidence="1 2">Vaf10</strain>
    </source>
</reference>
<sequence length="147" mass="16295">MRLLRPANDQLSDYTTTLEFLAGNLIAPGCSVILDEQQYPVLLAFLDRIAAIGDIKFRLEMCVDHRPGYSVSWDNDGSEEQDDEVDRLMGELVQSLGFDAGSIFKPGVIADPADILNAADRQDAARAILDKVPNAEPEDWDEMPKDK</sequence>
<proteinExistence type="predicted"/>
<evidence type="ECO:0000313" key="2">
    <source>
        <dbReference type="Proteomes" id="UP000092691"/>
    </source>
</evidence>
<evidence type="ECO:0000313" key="1">
    <source>
        <dbReference type="EMBL" id="ANP84462.1"/>
    </source>
</evidence>
<gene>
    <name evidence="1" type="ORF">BA011_01035</name>
</gene>
<dbReference type="RefSeq" id="WP_065279111.1">
    <property type="nucleotide sequence ID" value="NZ_CP016286.1"/>
</dbReference>
<organism evidence="1 2">
    <name type="scientific">Rhizobium leguminosarum</name>
    <dbReference type="NCBI Taxonomy" id="384"/>
    <lineage>
        <taxon>Bacteria</taxon>
        <taxon>Pseudomonadati</taxon>
        <taxon>Pseudomonadota</taxon>
        <taxon>Alphaproteobacteria</taxon>
        <taxon>Hyphomicrobiales</taxon>
        <taxon>Rhizobiaceae</taxon>
        <taxon>Rhizobium/Agrobacterium group</taxon>
        <taxon>Rhizobium</taxon>
    </lineage>
</organism>
<dbReference type="OrthoDB" id="8367639at2"/>
<protein>
    <submittedName>
        <fullName evidence="1">Uncharacterized protein</fullName>
    </submittedName>
</protein>
<dbReference type="AlphaFoldDB" id="A0A1B1C3X2"/>
<accession>A0A1B1C3X2</accession>
<dbReference type="EMBL" id="CP016286">
    <property type="protein sequence ID" value="ANP84462.1"/>
    <property type="molecule type" value="Genomic_DNA"/>
</dbReference>
<name>A0A1B1C3X2_RHILE</name>
<dbReference type="Proteomes" id="UP000092691">
    <property type="component" value="Chromosome"/>
</dbReference>